<evidence type="ECO:0000256" key="4">
    <source>
        <dbReference type="ARBA" id="ARBA00023014"/>
    </source>
</evidence>
<dbReference type="AlphaFoldDB" id="A0A2S6H8Z9"/>
<accession>A0A2S6H8Z9</accession>
<dbReference type="Proteomes" id="UP000240010">
    <property type="component" value="Unassembled WGS sequence"/>
</dbReference>
<name>A0A2S6H8Z9_9GAMM</name>
<sequence>MVENVGEGLGLKSGSVMANDHTKPACTRDELDEADYLTRKICFKKQPVSAIMFAFEGIAYAYVNHCMHMHRPLNCEQDAIFDESGLYLRCSMHGFIFDPKTGECQSPVCFGQRLQSLRLEEIDGTLYFAEKHLTLID</sequence>
<comment type="caution">
    <text evidence="6">The sequence shown here is derived from an EMBL/GenBank/DDBJ whole genome shotgun (WGS) entry which is preliminary data.</text>
</comment>
<dbReference type="Pfam" id="PF00355">
    <property type="entry name" value="Rieske"/>
    <property type="match status" value="1"/>
</dbReference>
<evidence type="ECO:0000256" key="3">
    <source>
        <dbReference type="ARBA" id="ARBA00023004"/>
    </source>
</evidence>
<evidence type="ECO:0000256" key="1">
    <source>
        <dbReference type="ARBA" id="ARBA00022714"/>
    </source>
</evidence>
<proteinExistence type="predicted"/>
<evidence type="ECO:0000259" key="5">
    <source>
        <dbReference type="PROSITE" id="PS51296"/>
    </source>
</evidence>
<keyword evidence="1" id="KW-0001">2Fe-2S</keyword>
<dbReference type="InterPro" id="IPR036922">
    <property type="entry name" value="Rieske_2Fe-2S_sf"/>
</dbReference>
<reference evidence="6 7" key="1">
    <citation type="submission" date="2018-02" db="EMBL/GenBank/DDBJ databases">
        <title>Subsurface microbial communities from deep shales in Ohio and West Virginia, USA.</title>
        <authorList>
            <person name="Wrighton K."/>
        </authorList>
    </citation>
    <scope>NUCLEOTIDE SEQUENCE [LARGE SCALE GENOMIC DNA]</scope>
    <source>
        <strain evidence="6 7">OWC-DMM</strain>
    </source>
</reference>
<evidence type="ECO:0000313" key="7">
    <source>
        <dbReference type="Proteomes" id="UP000240010"/>
    </source>
</evidence>
<protein>
    <submittedName>
        <fullName evidence="6">Nitrite reductase/ring-hydroxylating ferredoxin subunit</fullName>
    </submittedName>
</protein>
<dbReference type="RefSeq" id="WP_104430088.1">
    <property type="nucleotide sequence ID" value="NZ_PTIZ01000012.1"/>
</dbReference>
<organism evidence="6 7">
    <name type="scientific">Methylobacter tundripaludum</name>
    <dbReference type="NCBI Taxonomy" id="173365"/>
    <lineage>
        <taxon>Bacteria</taxon>
        <taxon>Pseudomonadati</taxon>
        <taxon>Pseudomonadota</taxon>
        <taxon>Gammaproteobacteria</taxon>
        <taxon>Methylococcales</taxon>
        <taxon>Methylococcaceae</taxon>
        <taxon>Methylobacter</taxon>
    </lineage>
</organism>
<keyword evidence="2" id="KW-0479">Metal-binding</keyword>
<dbReference type="Gene3D" id="2.102.10.10">
    <property type="entry name" value="Rieske [2Fe-2S] iron-sulphur domain"/>
    <property type="match status" value="1"/>
</dbReference>
<evidence type="ECO:0000256" key="2">
    <source>
        <dbReference type="ARBA" id="ARBA00022723"/>
    </source>
</evidence>
<keyword evidence="4" id="KW-0411">Iron-sulfur</keyword>
<dbReference type="InterPro" id="IPR017941">
    <property type="entry name" value="Rieske_2Fe-2S"/>
</dbReference>
<dbReference type="PROSITE" id="PS51296">
    <property type="entry name" value="RIESKE"/>
    <property type="match status" value="1"/>
</dbReference>
<keyword evidence="3" id="KW-0408">Iron</keyword>
<dbReference type="GO" id="GO:0046872">
    <property type="term" value="F:metal ion binding"/>
    <property type="evidence" value="ECO:0007669"/>
    <property type="project" value="UniProtKB-KW"/>
</dbReference>
<feature type="domain" description="Rieske" evidence="5">
    <location>
        <begin position="23"/>
        <end position="128"/>
    </location>
</feature>
<dbReference type="EMBL" id="PTIZ01000012">
    <property type="protein sequence ID" value="PPK73972.1"/>
    <property type="molecule type" value="Genomic_DNA"/>
</dbReference>
<dbReference type="SUPFAM" id="SSF50022">
    <property type="entry name" value="ISP domain"/>
    <property type="match status" value="1"/>
</dbReference>
<evidence type="ECO:0000313" key="6">
    <source>
        <dbReference type="EMBL" id="PPK73972.1"/>
    </source>
</evidence>
<gene>
    <name evidence="6" type="ORF">B0F87_11223</name>
</gene>
<dbReference type="GO" id="GO:0051537">
    <property type="term" value="F:2 iron, 2 sulfur cluster binding"/>
    <property type="evidence" value="ECO:0007669"/>
    <property type="project" value="UniProtKB-KW"/>
</dbReference>